<dbReference type="PATRIC" id="fig|471514.4.peg.3999"/>
<evidence type="ECO:0000256" key="4">
    <source>
        <dbReference type="ARBA" id="ARBA00023002"/>
    </source>
</evidence>
<dbReference type="InterPro" id="IPR002328">
    <property type="entry name" value="ADH_Zn_CS"/>
</dbReference>
<evidence type="ECO:0000256" key="2">
    <source>
        <dbReference type="ARBA" id="ARBA00022723"/>
    </source>
</evidence>
<dbReference type="InterPro" id="IPR013154">
    <property type="entry name" value="ADH-like_N"/>
</dbReference>
<dbReference type="SUPFAM" id="SSF50129">
    <property type="entry name" value="GroES-like"/>
    <property type="match status" value="1"/>
</dbReference>
<evidence type="ECO:0000256" key="3">
    <source>
        <dbReference type="ARBA" id="ARBA00022833"/>
    </source>
</evidence>
<name>A0A0P9EUR5_9BACL</name>
<keyword evidence="2 5" id="KW-0479">Metal-binding</keyword>
<comment type="caution">
    <text evidence="7">The sequence shown here is derived from an EMBL/GenBank/DDBJ whole genome shotgun (WGS) entry which is preliminary data.</text>
</comment>
<evidence type="ECO:0000313" key="7">
    <source>
        <dbReference type="EMBL" id="KPV42714.1"/>
    </source>
</evidence>
<organism evidence="7 8">
    <name type="scientific">Alicyclobacillus ferrooxydans</name>
    <dbReference type="NCBI Taxonomy" id="471514"/>
    <lineage>
        <taxon>Bacteria</taxon>
        <taxon>Bacillati</taxon>
        <taxon>Bacillota</taxon>
        <taxon>Bacilli</taxon>
        <taxon>Bacillales</taxon>
        <taxon>Alicyclobacillaceae</taxon>
        <taxon>Alicyclobacillus</taxon>
    </lineage>
</organism>
<dbReference type="SUPFAM" id="SSF51735">
    <property type="entry name" value="NAD(P)-binding Rossmann-fold domains"/>
    <property type="match status" value="1"/>
</dbReference>
<comment type="similarity">
    <text evidence="5">Belongs to the zinc-containing alcohol dehydrogenase family.</text>
</comment>
<dbReference type="OrthoDB" id="9777057at2"/>
<keyword evidence="8" id="KW-1185">Reference proteome</keyword>
<evidence type="ECO:0000256" key="1">
    <source>
        <dbReference type="ARBA" id="ARBA00001947"/>
    </source>
</evidence>
<proteinExistence type="inferred from homology"/>
<dbReference type="InterPro" id="IPR036291">
    <property type="entry name" value="NAD(P)-bd_dom_sf"/>
</dbReference>
<dbReference type="InterPro" id="IPR013149">
    <property type="entry name" value="ADH-like_C"/>
</dbReference>
<dbReference type="GO" id="GO:0008270">
    <property type="term" value="F:zinc ion binding"/>
    <property type="evidence" value="ECO:0007669"/>
    <property type="project" value="InterPro"/>
</dbReference>
<dbReference type="EMBL" id="LJCO01000070">
    <property type="protein sequence ID" value="KPV42714.1"/>
    <property type="molecule type" value="Genomic_DNA"/>
</dbReference>
<dbReference type="RefSeq" id="WP_054970195.1">
    <property type="nucleotide sequence ID" value="NZ_LJCO01000070.1"/>
</dbReference>
<reference evidence="7 8" key="1">
    <citation type="submission" date="2015-09" db="EMBL/GenBank/DDBJ databases">
        <title>Draft genome sequence of Alicyclobacillus ferrooxydans DSM 22381.</title>
        <authorList>
            <person name="Hemp J."/>
        </authorList>
    </citation>
    <scope>NUCLEOTIDE SEQUENCE [LARGE SCALE GENOMIC DNA]</scope>
    <source>
        <strain evidence="7 8">TC-34</strain>
    </source>
</reference>
<dbReference type="SMART" id="SM00829">
    <property type="entry name" value="PKS_ER"/>
    <property type="match status" value="1"/>
</dbReference>
<keyword evidence="4" id="KW-0560">Oxidoreductase</keyword>
<dbReference type="Pfam" id="PF08240">
    <property type="entry name" value="ADH_N"/>
    <property type="match status" value="1"/>
</dbReference>
<dbReference type="GO" id="GO:0016491">
    <property type="term" value="F:oxidoreductase activity"/>
    <property type="evidence" value="ECO:0007669"/>
    <property type="project" value="UniProtKB-KW"/>
</dbReference>
<dbReference type="AlphaFoldDB" id="A0A0P9EUR5"/>
<dbReference type="Proteomes" id="UP000050482">
    <property type="component" value="Unassembled WGS sequence"/>
</dbReference>
<dbReference type="PROSITE" id="PS00059">
    <property type="entry name" value="ADH_ZINC"/>
    <property type="match status" value="1"/>
</dbReference>
<dbReference type="PANTHER" id="PTHR42813">
    <property type="entry name" value="ZINC-TYPE ALCOHOL DEHYDROGENASE-LIKE"/>
    <property type="match status" value="1"/>
</dbReference>
<dbReference type="Gene3D" id="3.40.50.720">
    <property type="entry name" value="NAD(P)-binding Rossmann-like Domain"/>
    <property type="match status" value="1"/>
</dbReference>
<gene>
    <name evidence="7" type="ORF">AN477_16075</name>
</gene>
<evidence type="ECO:0000259" key="6">
    <source>
        <dbReference type="SMART" id="SM00829"/>
    </source>
</evidence>
<dbReference type="InterPro" id="IPR020843">
    <property type="entry name" value="ER"/>
</dbReference>
<dbReference type="InterPro" id="IPR011032">
    <property type="entry name" value="GroES-like_sf"/>
</dbReference>
<accession>A0A0P9EUR5</accession>
<dbReference type="CDD" id="cd08283">
    <property type="entry name" value="FDH_like_1"/>
    <property type="match status" value="1"/>
</dbReference>
<dbReference type="PANTHER" id="PTHR42813:SF2">
    <property type="entry name" value="DEHYDROGENASE, ZINC-CONTAINING, PUTATIVE (AFU_ORTHOLOGUE AFUA_2G02810)-RELATED"/>
    <property type="match status" value="1"/>
</dbReference>
<dbReference type="STRING" id="471514.AN477_16075"/>
<feature type="domain" description="Enoyl reductase (ER)" evidence="6">
    <location>
        <begin position="8"/>
        <end position="376"/>
    </location>
</feature>
<protein>
    <submittedName>
        <fullName evidence="7">Dehydrogenase</fullName>
    </submittedName>
</protein>
<evidence type="ECO:0000256" key="5">
    <source>
        <dbReference type="RuleBase" id="RU361277"/>
    </source>
</evidence>
<sequence>MKAVTYQGMKHVEVSNVPEPKIEKPDDMIIKVTTSAICGSDLHLIHGLIPNLPKGYVIGHEPMGIVEEVGPEVTKLKKGDRVVIPFNVACGECFYCTHNLESQCERANPYEDMGGFFGYSHTTGGYAGGQAEYLRVPFANFTSWRIPDDCEVEDEKLALIADAMTTAYWSADNAGIREGDTVVVLGCGPIGLLTQKFAWLRGAKRVIAVDYLDYRLEHARRTNHVETINFEQQEDTGTYINELTKGGADVVIDCVGMDGRMSPVEVLQTAMKLQGGTLGAIEIAVEAVRRGGTIQITGVYGSRYNGFPLGHIMNRNINIRSGQAPVIHYMPTMYQLIAEGKVDPGDVITHVLPIDQAAYGYELFDSRSHGCIKVVLKP</sequence>
<dbReference type="Gene3D" id="3.90.180.10">
    <property type="entry name" value="Medium-chain alcohol dehydrogenases, catalytic domain"/>
    <property type="match status" value="1"/>
</dbReference>
<evidence type="ECO:0000313" key="8">
    <source>
        <dbReference type="Proteomes" id="UP000050482"/>
    </source>
</evidence>
<comment type="cofactor">
    <cofactor evidence="1 5">
        <name>Zn(2+)</name>
        <dbReference type="ChEBI" id="CHEBI:29105"/>
    </cofactor>
</comment>
<dbReference type="Pfam" id="PF00107">
    <property type="entry name" value="ADH_zinc_N"/>
    <property type="match status" value="1"/>
</dbReference>
<keyword evidence="3 5" id="KW-0862">Zinc</keyword>